<dbReference type="SUPFAM" id="SSF47384">
    <property type="entry name" value="Homodimeric domain of signal transducing histidine kinase"/>
    <property type="match status" value="1"/>
</dbReference>
<dbReference type="SUPFAM" id="SSF55785">
    <property type="entry name" value="PYP-like sensor domain (PAS domain)"/>
    <property type="match status" value="1"/>
</dbReference>
<evidence type="ECO:0000259" key="7">
    <source>
        <dbReference type="PROSITE" id="PS50109"/>
    </source>
</evidence>
<keyword evidence="10" id="KW-1185">Reference proteome</keyword>
<dbReference type="PROSITE" id="PS50113">
    <property type="entry name" value="PAC"/>
    <property type="match status" value="1"/>
</dbReference>
<dbReference type="PANTHER" id="PTHR43304">
    <property type="entry name" value="PHYTOCHROME-LIKE PROTEIN CPH1"/>
    <property type="match status" value="1"/>
</dbReference>
<reference evidence="9" key="1">
    <citation type="submission" date="2016-01" db="EMBL/GenBank/DDBJ databases">
        <title>Genome sequencing of Roseivirga ehrenbergii KMM 6017.</title>
        <authorList>
            <person name="Selvaratnam C."/>
            <person name="Thevarajoo S."/>
            <person name="Goh K.M."/>
            <person name="Ee R."/>
            <person name="Chan K.-G."/>
            <person name="Chong C.S."/>
        </authorList>
    </citation>
    <scope>NUCLEOTIDE SEQUENCE [LARGE SCALE GENOMIC DNA]</scope>
    <source>
        <strain evidence="9">KMM 6017</strain>
    </source>
</reference>
<dbReference type="InterPro" id="IPR000014">
    <property type="entry name" value="PAS"/>
</dbReference>
<gene>
    <name evidence="9" type="ORF">MB14_09390</name>
</gene>
<proteinExistence type="predicted"/>
<evidence type="ECO:0000256" key="6">
    <source>
        <dbReference type="SAM" id="Phobius"/>
    </source>
</evidence>
<comment type="catalytic activity">
    <reaction evidence="1">
        <text>ATP + protein L-histidine = ADP + protein N-phospho-L-histidine.</text>
        <dbReference type="EC" id="2.7.13.3"/>
    </reaction>
</comment>
<dbReference type="InterPro" id="IPR052162">
    <property type="entry name" value="Sensor_kinase/Photoreceptor"/>
</dbReference>
<evidence type="ECO:0000256" key="4">
    <source>
        <dbReference type="ARBA" id="ARBA00022679"/>
    </source>
</evidence>
<sequence>MAIHTSILFLLLGIACSLKNPNTGFIAFRNSDKIGDKMIKMILPFVLTVPVVLSLIFSLLNNERIISIDLGLAVFSVILIFIGSVLITVYGKNLNRIEEQKRLLQKSFDEVNKELLDYKYAIDQVMSVTIASPTQKILYVNDMFCETSGYSRTEILEEGYRLVQTDHHPPEFYEGMGKTASKGQVWKGELLNKSKSGKTRWSHLTIVPFRNSEGEIYQHLTFEKDITLEKKAEELNRQYVNELKNRNKELQEFSYIASHDLQEPLRTITNYSGLFSKMYKSTLDKQGVEILQFIESAATRMQALIHDILDYSRIGKEKTKTELNTKTIVTHVIEDLSTLINEANAQIKVGNLPTVYGAETEIRIVFQNLINNAIKFKKIDETPYIQIGYQEEELNHKFFVTDNGIGIAPHYKDKIFQIFQRLHKQSEYTGTGIGLAHCKKIIERHKGEIWFEPNDQQGTTFYFTIKKKQV</sequence>
<protein>
    <recommendedName>
        <fullName evidence="2">histidine kinase</fullName>
        <ecNumber evidence="2">2.7.13.3</ecNumber>
    </recommendedName>
</protein>
<dbReference type="Pfam" id="PF13426">
    <property type="entry name" value="PAS_9"/>
    <property type="match status" value="1"/>
</dbReference>
<evidence type="ECO:0000256" key="3">
    <source>
        <dbReference type="ARBA" id="ARBA00022553"/>
    </source>
</evidence>
<dbReference type="SMART" id="SM00387">
    <property type="entry name" value="HATPase_c"/>
    <property type="match status" value="1"/>
</dbReference>
<evidence type="ECO:0000313" key="9">
    <source>
        <dbReference type="EMBL" id="KYG72243.1"/>
    </source>
</evidence>
<keyword evidence="5" id="KW-0418">Kinase</keyword>
<dbReference type="InterPro" id="IPR036097">
    <property type="entry name" value="HisK_dim/P_sf"/>
</dbReference>
<organism evidence="9 10">
    <name type="scientific">Roseivirga ehrenbergii (strain DSM 102268 / JCM 13514 / KCTC 12282 / NCIMB 14502 / KMM 6017)</name>
    <dbReference type="NCBI Taxonomy" id="279360"/>
    <lineage>
        <taxon>Bacteria</taxon>
        <taxon>Pseudomonadati</taxon>
        <taxon>Bacteroidota</taxon>
        <taxon>Cytophagia</taxon>
        <taxon>Cytophagales</taxon>
        <taxon>Roseivirgaceae</taxon>
        <taxon>Roseivirga</taxon>
    </lineage>
</organism>
<dbReference type="STRING" id="279360.MB14_09390"/>
<dbReference type="Gene3D" id="3.30.450.20">
    <property type="entry name" value="PAS domain"/>
    <property type="match status" value="1"/>
</dbReference>
<accession>A0A150X0J7</accession>
<dbReference type="Pfam" id="PF00512">
    <property type="entry name" value="HisKA"/>
    <property type="match status" value="1"/>
</dbReference>
<dbReference type="CDD" id="cd00130">
    <property type="entry name" value="PAS"/>
    <property type="match status" value="1"/>
</dbReference>
<feature type="transmembrane region" description="Helical" evidence="6">
    <location>
        <begin position="41"/>
        <end position="60"/>
    </location>
</feature>
<evidence type="ECO:0000313" key="10">
    <source>
        <dbReference type="Proteomes" id="UP000075583"/>
    </source>
</evidence>
<evidence type="ECO:0000256" key="1">
    <source>
        <dbReference type="ARBA" id="ARBA00000085"/>
    </source>
</evidence>
<dbReference type="InterPro" id="IPR035965">
    <property type="entry name" value="PAS-like_dom_sf"/>
</dbReference>
<dbReference type="FunFam" id="3.30.565.10:FF:000006">
    <property type="entry name" value="Sensor histidine kinase WalK"/>
    <property type="match status" value="1"/>
</dbReference>
<keyword evidence="6" id="KW-0812">Transmembrane</keyword>
<dbReference type="InterPro" id="IPR003661">
    <property type="entry name" value="HisK_dim/P_dom"/>
</dbReference>
<dbReference type="InterPro" id="IPR004358">
    <property type="entry name" value="Sig_transdc_His_kin-like_C"/>
</dbReference>
<dbReference type="PROSITE" id="PS50109">
    <property type="entry name" value="HIS_KIN"/>
    <property type="match status" value="1"/>
</dbReference>
<keyword evidence="3" id="KW-0597">Phosphoprotein</keyword>
<feature type="domain" description="PAC" evidence="8">
    <location>
        <begin position="184"/>
        <end position="238"/>
    </location>
</feature>
<dbReference type="PRINTS" id="PR00344">
    <property type="entry name" value="BCTRLSENSOR"/>
</dbReference>
<evidence type="ECO:0000259" key="8">
    <source>
        <dbReference type="PROSITE" id="PS50113"/>
    </source>
</evidence>
<evidence type="ECO:0000256" key="5">
    <source>
        <dbReference type="ARBA" id="ARBA00022777"/>
    </source>
</evidence>
<dbReference type="Gene3D" id="1.10.287.130">
    <property type="match status" value="1"/>
</dbReference>
<keyword evidence="6" id="KW-1133">Transmembrane helix</keyword>
<dbReference type="Gene3D" id="3.30.565.10">
    <property type="entry name" value="Histidine kinase-like ATPase, C-terminal domain"/>
    <property type="match status" value="1"/>
</dbReference>
<dbReference type="SUPFAM" id="SSF55874">
    <property type="entry name" value="ATPase domain of HSP90 chaperone/DNA topoisomerase II/histidine kinase"/>
    <property type="match status" value="1"/>
</dbReference>
<dbReference type="EC" id="2.7.13.3" evidence="2"/>
<dbReference type="InterPro" id="IPR000700">
    <property type="entry name" value="PAS-assoc_C"/>
</dbReference>
<dbReference type="CDD" id="cd00082">
    <property type="entry name" value="HisKA"/>
    <property type="match status" value="1"/>
</dbReference>
<dbReference type="SMART" id="SM00388">
    <property type="entry name" value="HisKA"/>
    <property type="match status" value="1"/>
</dbReference>
<evidence type="ECO:0000256" key="2">
    <source>
        <dbReference type="ARBA" id="ARBA00012438"/>
    </source>
</evidence>
<dbReference type="Proteomes" id="UP000075583">
    <property type="component" value="Unassembled WGS sequence"/>
</dbReference>
<dbReference type="InterPro" id="IPR036890">
    <property type="entry name" value="HATPase_C_sf"/>
</dbReference>
<feature type="domain" description="Histidine kinase" evidence="7">
    <location>
        <begin position="256"/>
        <end position="469"/>
    </location>
</feature>
<dbReference type="NCBIfam" id="TIGR00229">
    <property type="entry name" value="sensory_box"/>
    <property type="match status" value="1"/>
</dbReference>
<feature type="transmembrane region" description="Helical" evidence="6">
    <location>
        <begin position="72"/>
        <end position="91"/>
    </location>
</feature>
<keyword evidence="4" id="KW-0808">Transferase</keyword>
<comment type="caution">
    <text evidence="9">The sequence shown here is derived from an EMBL/GenBank/DDBJ whole genome shotgun (WGS) entry which is preliminary data.</text>
</comment>
<dbReference type="InterPro" id="IPR003594">
    <property type="entry name" value="HATPase_dom"/>
</dbReference>
<keyword evidence="6" id="KW-0472">Membrane</keyword>
<dbReference type="EMBL" id="LQZQ01000049">
    <property type="protein sequence ID" value="KYG72243.1"/>
    <property type="molecule type" value="Genomic_DNA"/>
</dbReference>
<dbReference type="GO" id="GO:0000155">
    <property type="term" value="F:phosphorelay sensor kinase activity"/>
    <property type="evidence" value="ECO:0007669"/>
    <property type="project" value="InterPro"/>
</dbReference>
<name>A0A150X0J7_ROSEK</name>
<dbReference type="InterPro" id="IPR005467">
    <property type="entry name" value="His_kinase_dom"/>
</dbReference>
<dbReference type="AlphaFoldDB" id="A0A150X0J7"/>
<dbReference type="PANTHER" id="PTHR43304:SF1">
    <property type="entry name" value="PAC DOMAIN-CONTAINING PROTEIN"/>
    <property type="match status" value="1"/>
</dbReference>
<dbReference type="Pfam" id="PF02518">
    <property type="entry name" value="HATPase_c"/>
    <property type="match status" value="1"/>
</dbReference>